<dbReference type="EMBL" id="CP001349">
    <property type="protein sequence ID" value="ACL59130.1"/>
    <property type="molecule type" value="Genomic_DNA"/>
</dbReference>
<evidence type="ECO:0000313" key="13">
    <source>
        <dbReference type="Proteomes" id="UP000008207"/>
    </source>
</evidence>
<dbReference type="PANTHER" id="PTHR43749">
    <property type="entry name" value="RNA-SPLICING LIGASE RTCB"/>
    <property type="match status" value="1"/>
</dbReference>
<evidence type="ECO:0000256" key="4">
    <source>
        <dbReference type="ARBA" id="ARBA00022741"/>
    </source>
</evidence>
<dbReference type="GO" id="GO:0042245">
    <property type="term" value="P:RNA repair"/>
    <property type="evidence" value="ECO:0007669"/>
    <property type="project" value="UniProtKB-KW"/>
</dbReference>
<dbReference type="GO" id="GO:0030145">
    <property type="term" value="F:manganese ion binding"/>
    <property type="evidence" value="ECO:0007669"/>
    <property type="project" value="TreeGrafter"/>
</dbReference>
<dbReference type="EC" id="6.5.1.8" evidence="1"/>
<comment type="catalytic activity">
    <reaction evidence="8">
        <text>a 3'-end 3'-phospho-ribonucleotide-RNA + a 5'-end dephospho-ribonucleoside-RNA + GTP = a ribonucleotidyl-ribonucleotide-RNA + GMP + diphosphate</text>
        <dbReference type="Rhea" id="RHEA:68076"/>
        <dbReference type="Rhea" id="RHEA-COMP:10463"/>
        <dbReference type="Rhea" id="RHEA-COMP:13936"/>
        <dbReference type="Rhea" id="RHEA-COMP:17355"/>
        <dbReference type="ChEBI" id="CHEBI:33019"/>
        <dbReference type="ChEBI" id="CHEBI:37565"/>
        <dbReference type="ChEBI" id="CHEBI:58115"/>
        <dbReference type="ChEBI" id="CHEBI:83062"/>
        <dbReference type="ChEBI" id="CHEBI:138284"/>
        <dbReference type="ChEBI" id="CHEBI:173118"/>
        <dbReference type="EC" id="6.5.1.8"/>
    </reaction>
</comment>
<evidence type="ECO:0000256" key="3">
    <source>
        <dbReference type="ARBA" id="ARBA00022723"/>
    </source>
</evidence>
<dbReference type="Proteomes" id="UP000008207">
    <property type="component" value="Chromosome"/>
</dbReference>
<feature type="binding site" evidence="11">
    <location>
        <position position="230"/>
    </location>
    <ligand>
        <name>Mn(2+)</name>
        <dbReference type="ChEBI" id="CHEBI:29035"/>
        <label>2</label>
    </ligand>
</feature>
<feature type="binding site" evidence="10">
    <location>
        <begin position="341"/>
        <end position="344"/>
    </location>
    <ligand>
        <name>GMP</name>
        <dbReference type="ChEBI" id="CHEBI:58115"/>
    </ligand>
</feature>
<evidence type="ECO:0000256" key="5">
    <source>
        <dbReference type="ARBA" id="ARBA00022800"/>
    </source>
</evidence>
<dbReference type="GO" id="GO:0170057">
    <property type="term" value="F:RNA ligase (GTP) activity"/>
    <property type="evidence" value="ECO:0007669"/>
    <property type="project" value="UniProtKB-EC"/>
</dbReference>
<protein>
    <recommendedName>
        <fullName evidence="1">3'-phosphate/5'-hydroxy nucleic acid ligase</fullName>
        <ecNumber evidence="1">6.5.1.8</ecNumber>
    </recommendedName>
</protein>
<accession>B8IA67</accession>
<evidence type="ECO:0000256" key="7">
    <source>
        <dbReference type="ARBA" id="ARBA00023211"/>
    </source>
</evidence>
<keyword evidence="4 10" id="KW-0547">Nucleotide-binding</keyword>
<keyword evidence="13" id="KW-1185">Reference proteome</keyword>
<dbReference type="STRING" id="460265.Mnod_4254"/>
<comment type="cofactor">
    <cofactor evidence="11">
        <name>Mn(2+)</name>
        <dbReference type="ChEBI" id="CHEBI:29035"/>
    </cofactor>
    <text evidence="11">Binds 2 manganese ions per subunit.</text>
</comment>
<evidence type="ECO:0000256" key="8">
    <source>
        <dbReference type="ARBA" id="ARBA00047746"/>
    </source>
</evidence>
<dbReference type="GO" id="GO:0005525">
    <property type="term" value="F:GTP binding"/>
    <property type="evidence" value="ECO:0007669"/>
    <property type="project" value="UniProtKB-KW"/>
</dbReference>
<name>B8IA67_METNO</name>
<keyword evidence="3 11" id="KW-0479">Metal-binding</keyword>
<dbReference type="RefSeq" id="WP_015930778.1">
    <property type="nucleotide sequence ID" value="NC_011894.1"/>
</dbReference>
<evidence type="ECO:0000256" key="6">
    <source>
        <dbReference type="ARBA" id="ARBA00023134"/>
    </source>
</evidence>
<dbReference type="KEGG" id="mno:Mnod_4254"/>
<dbReference type="InterPro" id="IPR001233">
    <property type="entry name" value="RtcB"/>
</dbReference>
<organism evidence="12 13">
    <name type="scientific">Methylobacterium nodulans (strain LMG 21967 / CNCM I-2342 / ORS 2060)</name>
    <dbReference type="NCBI Taxonomy" id="460265"/>
    <lineage>
        <taxon>Bacteria</taxon>
        <taxon>Pseudomonadati</taxon>
        <taxon>Pseudomonadota</taxon>
        <taxon>Alphaproteobacteria</taxon>
        <taxon>Hyphomicrobiales</taxon>
        <taxon>Methylobacteriaceae</taxon>
        <taxon>Methylobacterium</taxon>
    </lineage>
</organism>
<evidence type="ECO:0000313" key="12">
    <source>
        <dbReference type="EMBL" id="ACL59130.1"/>
    </source>
</evidence>
<dbReference type="eggNOG" id="COG1690">
    <property type="taxonomic scope" value="Bacteria"/>
</dbReference>
<dbReference type="GO" id="GO:0003909">
    <property type="term" value="F:DNA ligase activity"/>
    <property type="evidence" value="ECO:0007669"/>
    <property type="project" value="TreeGrafter"/>
</dbReference>
<dbReference type="InterPro" id="IPR036025">
    <property type="entry name" value="RtcB-like_sf"/>
</dbReference>
<dbReference type="AlphaFoldDB" id="B8IA67"/>
<feature type="binding site" evidence="11">
    <location>
        <position position="134"/>
    </location>
    <ligand>
        <name>Mn(2+)</name>
        <dbReference type="ChEBI" id="CHEBI:29035"/>
        <label>1</label>
    </ligand>
</feature>
<dbReference type="InterPro" id="IPR052915">
    <property type="entry name" value="RtcB-like"/>
</dbReference>
<feature type="binding site" evidence="11">
    <location>
        <position position="309"/>
    </location>
    <ligand>
        <name>Mn(2+)</name>
        <dbReference type="ChEBI" id="CHEBI:29035"/>
        <label>2</label>
    </ligand>
</feature>
<feature type="binding site" evidence="10">
    <location>
        <begin position="368"/>
        <end position="371"/>
    </location>
    <ligand>
        <name>GMP</name>
        <dbReference type="ChEBI" id="CHEBI:58115"/>
    </ligand>
</feature>
<dbReference type="GO" id="GO:0006396">
    <property type="term" value="P:RNA processing"/>
    <property type="evidence" value="ECO:0007669"/>
    <property type="project" value="InterPro"/>
</dbReference>
<feature type="active site" description="GMP-histidine intermediate" evidence="9">
    <location>
        <position position="368"/>
    </location>
</feature>
<reference evidence="12 13" key="1">
    <citation type="submission" date="2009-01" db="EMBL/GenBank/DDBJ databases">
        <title>Complete sequence of chromosome of Methylobacterium nodulans ORS 2060.</title>
        <authorList>
            <consortium name="US DOE Joint Genome Institute"/>
            <person name="Lucas S."/>
            <person name="Copeland A."/>
            <person name="Lapidus A."/>
            <person name="Glavina del Rio T."/>
            <person name="Dalin E."/>
            <person name="Tice H."/>
            <person name="Bruce D."/>
            <person name="Goodwin L."/>
            <person name="Pitluck S."/>
            <person name="Sims D."/>
            <person name="Brettin T."/>
            <person name="Detter J.C."/>
            <person name="Han C."/>
            <person name="Larimer F."/>
            <person name="Land M."/>
            <person name="Hauser L."/>
            <person name="Kyrpides N."/>
            <person name="Ivanova N."/>
            <person name="Marx C.J."/>
            <person name="Richardson P."/>
        </authorList>
    </citation>
    <scope>NUCLEOTIDE SEQUENCE [LARGE SCALE GENOMIC DNA]</scope>
    <source>
        <strain evidence="13">LMG 21967 / CNCM I-2342 / ORS 2060</strain>
    </source>
</reference>
<dbReference type="PANTHER" id="PTHR43749:SF2">
    <property type="entry name" value="RNA-SPLICING LIGASE RTCB"/>
    <property type="match status" value="1"/>
</dbReference>
<dbReference type="SUPFAM" id="SSF103365">
    <property type="entry name" value="Hypothetical protein PH1602"/>
    <property type="match status" value="1"/>
</dbReference>
<proteinExistence type="predicted"/>
<evidence type="ECO:0000256" key="10">
    <source>
        <dbReference type="PIRSR" id="PIRSR601233-2"/>
    </source>
</evidence>
<evidence type="ECO:0000256" key="11">
    <source>
        <dbReference type="PIRSR" id="PIRSR601233-3"/>
    </source>
</evidence>
<dbReference type="GO" id="GO:0006281">
    <property type="term" value="P:DNA repair"/>
    <property type="evidence" value="ECO:0007669"/>
    <property type="project" value="TreeGrafter"/>
</dbReference>
<feature type="binding site" evidence="11">
    <location>
        <position position="213"/>
    </location>
    <ligand>
        <name>Mn(2+)</name>
        <dbReference type="ChEBI" id="CHEBI:29035"/>
        <label>1</label>
    </ligand>
</feature>
<keyword evidence="2" id="KW-0436">Ligase</keyword>
<dbReference type="Pfam" id="PF01139">
    <property type="entry name" value="RtcB"/>
    <property type="match status" value="1"/>
</dbReference>
<dbReference type="Gene3D" id="3.90.1860.10">
    <property type="entry name" value="tRNA-splicing ligase RtcB"/>
    <property type="match status" value="1"/>
</dbReference>
<gene>
    <name evidence="12" type="ordered locus">Mnod_4254</name>
</gene>
<sequence length="464" mass="51000">MIDGSTLIGWGFKPGKWFKAGIAKAAEMETAGARQDEIIAALKTMSEVDDQSLPEVGPASLAPIRRENLEVLDPPITIFGEHDEKTVRQIERCMGLGSAVKGVLCADGHLGYGHPIGGVVAYEDHISISGVGFDIACGNMAVRLDTRYADIADQAPSILADIGRTISFGVGQKNNFKVDHPLFESDLWDHAIGAKEMKGKARAQLGTVGSGNHYVDLFEDEEGFVWIGVHFGSRGLGHTITTKHLELVDAKDGMEVAPALVPVEHEIGQSYIAGLDLAGQYAYAGREWVVERVRRIIGGAITDTVHNHHNWAWRERHSGRDLWVVRKGATPAFPGQRGFVGGSMGDNAVILEGTESEKSRESLYSTIHGAGRIMSRTEARGRFVRDERGKKIRQPGRVRHDEWQAWIRERGVHLWGGEIDEAPQAYRRLPEVLAQHEGTIRILHTLRPFAVAMAGEGEFDPYKD</sequence>
<keyword evidence="7 11" id="KW-0464">Manganese</keyword>
<evidence type="ECO:0000256" key="1">
    <source>
        <dbReference type="ARBA" id="ARBA00012726"/>
    </source>
</evidence>
<keyword evidence="6 10" id="KW-0342">GTP-binding</keyword>
<evidence type="ECO:0000256" key="9">
    <source>
        <dbReference type="PIRSR" id="PIRSR601233-1"/>
    </source>
</evidence>
<dbReference type="HOGENOM" id="CLU_022279_1_0_5"/>
<keyword evidence="5" id="KW-0692">RNA repair</keyword>
<evidence type="ECO:0000256" key="2">
    <source>
        <dbReference type="ARBA" id="ARBA00022598"/>
    </source>
</evidence>
<feature type="binding site" evidence="10">
    <location>
        <begin position="309"/>
        <end position="310"/>
    </location>
    <ligand>
        <name>GMP</name>
        <dbReference type="ChEBI" id="CHEBI:58115"/>
    </ligand>
</feature>